<proteinExistence type="inferred from homology"/>
<organism evidence="4 5">
    <name type="scientific">Natrinema salaciae</name>
    <dbReference type="NCBI Taxonomy" id="1186196"/>
    <lineage>
        <taxon>Archaea</taxon>
        <taxon>Methanobacteriati</taxon>
        <taxon>Methanobacteriota</taxon>
        <taxon>Stenosarchaea group</taxon>
        <taxon>Halobacteria</taxon>
        <taxon>Halobacteriales</taxon>
        <taxon>Natrialbaceae</taxon>
        <taxon>Natrinema</taxon>
    </lineage>
</organism>
<dbReference type="SUPFAM" id="SSF51735">
    <property type="entry name" value="NAD(P)-binding Rossmann-fold domains"/>
    <property type="match status" value="1"/>
</dbReference>
<reference evidence="5" key="1">
    <citation type="submission" date="2016-10" db="EMBL/GenBank/DDBJ databases">
        <authorList>
            <person name="Varghese N."/>
            <person name="Submissions S."/>
        </authorList>
    </citation>
    <scope>NUCLEOTIDE SEQUENCE [LARGE SCALE GENOMIC DNA]</scope>
    <source>
        <strain evidence="5">DSM 25055</strain>
    </source>
</reference>
<dbReference type="Pfam" id="PF01370">
    <property type="entry name" value="Epimerase"/>
    <property type="match status" value="1"/>
</dbReference>
<sequence>MVIKGGSTTDLGLVGGRRAVSRDTATVDGERLFGSADGSPAETSVQDESAAVATSDEVHSGATTQAAGDASRNGSVPSVTKPRSSTGAGADELVDKKVLITGGAGFIGSHLANRLASTNDVVALDDLSTGSADNVDSSVELVEGDITDGDTVCDLVDDADILVHMAAMMGVRRTLENPLEVLEVNMEGTKTVLQAAEERDIDRVLFTSTSEVYGDLVEPPYEEDDEKSPKTNYAVAKLADERYTKAFCSKSGIDYSIVRYFNVYGPRQESSEYGYVVPRFIEHAKNDEPVPVHGDGSQTRDFTYIDDAIEATVRTLGPAGANETFNIGSGTEVSIADLARTVVDTVGSGEVAFVEHPRPYTVDRRCADVSKLNDRLGYVPGIELESGVERLATQL</sequence>
<dbReference type="InterPro" id="IPR001509">
    <property type="entry name" value="Epimerase_deHydtase"/>
</dbReference>
<feature type="compositionally biased region" description="Polar residues" evidence="2">
    <location>
        <begin position="61"/>
        <end position="87"/>
    </location>
</feature>
<gene>
    <name evidence="4" type="ORF">SAMN04489841_1940</name>
</gene>
<dbReference type="EMBL" id="FOFD01000002">
    <property type="protein sequence ID" value="SEQ51524.1"/>
    <property type="molecule type" value="Genomic_DNA"/>
</dbReference>
<dbReference type="InterPro" id="IPR036291">
    <property type="entry name" value="NAD(P)-bd_dom_sf"/>
</dbReference>
<dbReference type="OrthoDB" id="4907at2157"/>
<evidence type="ECO:0000313" key="4">
    <source>
        <dbReference type="EMBL" id="SEQ51524.1"/>
    </source>
</evidence>
<evidence type="ECO:0000256" key="2">
    <source>
        <dbReference type="SAM" id="MobiDB-lite"/>
    </source>
</evidence>
<comment type="similarity">
    <text evidence="1">Belongs to the NAD(P)-dependent epimerase/dehydratase family.</text>
</comment>
<dbReference type="Proteomes" id="UP000199114">
    <property type="component" value="Unassembled WGS sequence"/>
</dbReference>
<evidence type="ECO:0000256" key="1">
    <source>
        <dbReference type="ARBA" id="ARBA00007637"/>
    </source>
</evidence>
<dbReference type="PRINTS" id="PR01713">
    <property type="entry name" value="NUCEPIMERASE"/>
</dbReference>
<dbReference type="AlphaFoldDB" id="A0A1H9GNE4"/>
<dbReference type="STRING" id="1186196.SAMN04489841_1940"/>
<keyword evidence="5" id="KW-1185">Reference proteome</keyword>
<evidence type="ECO:0000313" key="5">
    <source>
        <dbReference type="Proteomes" id="UP000199114"/>
    </source>
</evidence>
<protein>
    <submittedName>
        <fullName evidence="4">UDP-glucose 4-epimerase</fullName>
    </submittedName>
</protein>
<dbReference type="PANTHER" id="PTHR43000">
    <property type="entry name" value="DTDP-D-GLUCOSE 4,6-DEHYDRATASE-RELATED"/>
    <property type="match status" value="1"/>
</dbReference>
<feature type="region of interest" description="Disordered" evidence="2">
    <location>
        <begin position="30"/>
        <end position="88"/>
    </location>
</feature>
<dbReference type="Gene3D" id="3.40.50.720">
    <property type="entry name" value="NAD(P)-binding Rossmann-like Domain"/>
    <property type="match status" value="1"/>
</dbReference>
<name>A0A1H9GNE4_9EURY</name>
<feature type="domain" description="NAD-dependent epimerase/dehydratase" evidence="3">
    <location>
        <begin position="98"/>
        <end position="328"/>
    </location>
</feature>
<accession>A0A1H9GNE4</accession>
<evidence type="ECO:0000259" key="3">
    <source>
        <dbReference type="Pfam" id="PF01370"/>
    </source>
</evidence>